<keyword evidence="3" id="KW-1185">Reference proteome</keyword>
<proteinExistence type="predicted"/>
<sequence length="90" mass="9368">MSVTPATFTGALTAAVGLFVAYQAYRGYRRNDSRPMLFLGIGIFLVTVAPFVVTTLLVSVLLASDAAGILAWATLEIVGLGSILYALTGA</sequence>
<gene>
    <name evidence="2" type="ORF">HZS55_09915</name>
</gene>
<dbReference type="EMBL" id="CP058910">
    <property type="protein sequence ID" value="QLH79973.1"/>
    <property type="molecule type" value="Genomic_DNA"/>
</dbReference>
<dbReference type="KEGG" id="hrr:HZS55_09915"/>
<organism evidence="2 3">
    <name type="scientific">Halosimplex rubrum</name>
    <dbReference type="NCBI Taxonomy" id="869889"/>
    <lineage>
        <taxon>Archaea</taxon>
        <taxon>Methanobacteriati</taxon>
        <taxon>Methanobacteriota</taxon>
        <taxon>Stenosarchaea group</taxon>
        <taxon>Halobacteria</taxon>
        <taxon>Halobacteriales</taxon>
        <taxon>Haloarculaceae</taxon>
        <taxon>Halosimplex</taxon>
    </lineage>
</organism>
<dbReference type="InterPro" id="IPR055943">
    <property type="entry name" value="DUF7521"/>
</dbReference>
<dbReference type="Proteomes" id="UP000509667">
    <property type="component" value="Chromosome"/>
</dbReference>
<dbReference type="AlphaFoldDB" id="A0A7D5T8Q3"/>
<accession>A0A7D5T8Q3</accession>
<protein>
    <submittedName>
        <fullName evidence="2">Uncharacterized protein</fullName>
    </submittedName>
</protein>
<feature type="transmembrane region" description="Helical" evidence="1">
    <location>
        <begin position="37"/>
        <end position="63"/>
    </location>
</feature>
<reference evidence="2 3" key="1">
    <citation type="submission" date="2020-07" db="EMBL/GenBank/DDBJ databases">
        <title>Halosimplex pelagicum sp. nov. and Halosimplex rubrum sp. nov., isolated from salted brown alga Laminaria, and emended description of the genus Halosimplex.</title>
        <authorList>
            <person name="Cui H."/>
        </authorList>
    </citation>
    <scope>NUCLEOTIDE SEQUENCE [LARGE SCALE GENOMIC DNA]</scope>
    <source>
        <strain evidence="2 3">R27</strain>
    </source>
</reference>
<evidence type="ECO:0000313" key="2">
    <source>
        <dbReference type="EMBL" id="QLH79973.1"/>
    </source>
</evidence>
<evidence type="ECO:0000256" key="1">
    <source>
        <dbReference type="SAM" id="Phobius"/>
    </source>
</evidence>
<name>A0A7D5T8Q3_9EURY</name>
<feature type="transmembrane region" description="Helical" evidence="1">
    <location>
        <begin position="69"/>
        <end position="87"/>
    </location>
</feature>
<keyword evidence="1" id="KW-1133">Transmembrane helix</keyword>
<dbReference type="Pfam" id="PF24365">
    <property type="entry name" value="DUF7521"/>
    <property type="match status" value="1"/>
</dbReference>
<keyword evidence="1" id="KW-0812">Transmembrane</keyword>
<keyword evidence="1" id="KW-0472">Membrane</keyword>
<feature type="transmembrane region" description="Helical" evidence="1">
    <location>
        <begin position="6"/>
        <end position="25"/>
    </location>
</feature>
<evidence type="ECO:0000313" key="3">
    <source>
        <dbReference type="Proteomes" id="UP000509667"/>
    </source>
</evidence>